<evidence type="ECO:0008006" key="3">
    <source>
        <dbReference type="Google" id="ProtNLM"/>
    </source>
</evidence>
<evidence type="ECO:0000313" key="2">
    <source>
        <dbReference type="Proteomes" id="UP000642180"/>
    </source>
</evidence>
<sequence>MVNLGLQVRLEAKPGKEKELEEFLQTQLSYALGEPGTVVWVAIKISPGVFGIFDAFADETGRKAHLEGEIAKALQGSAGASLLAKQPLIEQIGILAAKLPGSDEVPDTLG</sequence>
<dbReference type="Gene3D" id="3.30.70.100">
    <property type="match status" value="1"/>
</dbReference>
<organism evidence="1 2">
    <name type="scientific">Oxalicibacterium faecigallinarum</name>
    <dbReference type="NCBI Taxonomy" id="573741"/>
    <lineage>
        <taxon>Bacteria</taxon>
        <taxon>Pseudomonadati</taxon>
        <taxon>Pseudomonadota</taxon>
        <taxon>Betaproteobacteria</taxon>
        <taxon>Burkholderiales</taxon>
        <taxon>Oxalobacteraceae</taxon>
        <taxon>Oxalicibacterium</taxon>
    </lineage>
</organism>
<evidence type="ECO:0000313" key="1">
    <source>
        <dbReference type="EMBL" id="GGI17972.1"/>
    </source>
</evidence>
<keyword evidence="2" id="KW-1185">Reference proteome</keyword>
<comment type="caution">
    <text evidence="1">The sequence shown here is derived from an EMBL/GenBank/DDBJ whole genome shotgun (WGS) entry which is preliminary data.</text>
</comment>
<protein>
    <recommendedName>
        <fullName evidence="3">Antibiotic biosynthesis monooxygenase</fullName>
    </recommendedName>
</protein>
<name>A0A8J3AW62_9BURK</name>
<reference evidence="2" key="1">
    <citation type="journal article" date="2019" name="Int. J. Syst. Evol. Microbiol.">
        <title>The Global Catalogue of Microorganisms (GCM) 10K type strain sequencing project: providing services to taxonomists for standard genome sequencing and annotation.</title>
        <authorList>
            <consortium name="The Broad Institute Genomics Platform"/>
            <consortium name="The Broad Institute Genome Sequencing Center for Infectious Disease"/>
            <person name="Wu L."/>
            <person name="Ma J."/>
        </authorList>
    </citation>
    <scope>NUCLEOTIDE SEQUENCE [LARGE SCALE GENOMIC DNA]</scope>
    <source>
        <strain evidence="2">CCM 2767</strain>
    </source>
</reference>
<dbReference type="Proteomes" id="UP000642180">
    <property type="component" value="Unassembled WGS sequence"/>
</dbReference>
<proteinExistence type="predicted"/>
<dbReference type="AlphaFoldDB" id="A0A8J3AW62"/>
<dbReference type="EMBL" id="BMDI01000001">
    <property type="protein sequence ID" value="GGI17972.1"/>
    <property type="molecule type" value="Genomic_DNA"/>
</dbReference>
<dbReference type="InterPro" id="IPR011008">
    <property type="entry name" value="Dimeric_a/b-barrel"/>
</dbReference>
<dbReference type="RefSeq" id="WP_188380311.1">
    <property type="nucleotide sequence ID" value="NZ_BMDI01000001.1"/>
</dbReference>
<dbReference type="SUPFAM" id="SSF54909">
    <property type="entry name" value="Dimeric alpha+beta barrel"/>
    <property type="match status" value="1"/>
</dbReference>
<accession>A0A8J3AW62</accession>
<gene>
    <name evidence="1" type="ORF">GCM10008066_11660</name>
</gene>